<proteinExistence type="predicted"/>
<keyword evidence="2" id="KW-1185">Reference proteome</keyword>
<dbReference type="PANTHER" id="PTHR33067:SF9">
    <property type="entry name" value="RNA-DIRECTED DNA POLYMERASE"/>
    <property type="match status" value="1"/>
</dbReference>
<accession>A0ABQ5FBQ4</accession>
<gene>
    <name evidence="1" type="ORF">Tco_1003901</name>
</gene>
<organism evidence="1 2">
    <name type="scientific">Tanacetum coccineum</name>
    <dbReference type="NCBI Taxonomy" id="301880"/>
    <lineage>
        <taxon>Eukaryota</taxon>
        <taxon>Viridiplantae</taxon>
        <taxon>Streptophyta</taxon>
        <taxon>Embryophyta</taxon>
        <taxon>Tracheophyta</taxon>
        <taxon>Spermatophyta</taxon>
        <taxon>Magnoliopsida</taxon>
        <taxon>eudicotyledons</taxon>
        <taxon>Gunneridae</taxon>
        <taxon>Pentapetalae</taxon>
        <taxon>asterids</taxon>
        <taxon>campanulids</taxon>
        <taxon>Asterales</taxon>
        <taxon>Asteraceae</taxon>
        <taxon>Asteroideae</taxon>
        <taxon>Anthemideae</taxon>
        <taxon>Anthemidinae</taxon>
        <taxon>Tanacetum</taxon>
    </lineage>
</organism>
<sequence length="276" mass="31792">MPRNAYFNPIQPNTEFNYDSEDMEFDDEARYTTDKESILSEHEAIDLAHTVNTQSFKEELSSEEDLDEWLNAEMEKHMSKQKEKNKEDALIAIIKSIREKCRVVHKNKQTRVVEADLKKSFEAMEDTVNYDSFTSNLPSLEELNPGSFLLPFTINNYNSYAMANIDASNNVMPRSIYKYLKLANLREATMLVEMDDMTQQETPGIMKNVLDTRNYDTNDPQNEIAGQTNPLLDKGGLTKRWHVCKPVQVFYDDGSGKDCGMWSTCDPDSSFCYGYK</sequence>
<dbReference type="PANTHER" id="PTHR33067">
    <property type="entry name" value="RNA-DIRECTED DNA POLYMERASE-RELATED"/>
    <property type="match status" value="1"/>
</dbReference>
<evidence type="ECO:0000313" key="1">
    <source>
        <dbReference type="EMBL" id="GJT60368.1"/>
    </source>
</evidence>
<reference evidence="1" key="1">
    <citation type="journal article" date="2022" name="Int. J. Mol. Sci.">
        <title>Draft Genome of Tanacetum Coccineum: Genomic Comparison of Closely Related Tanacetum-Family Plants.</title>
        <authorList>
            <person name="Yamashiro T."/>
            <person name="Shiraishi A."/>
            <person name="Nakayama K."/>
            <person name="Satake H."/>
        </authorList>
    </citation>
    <scope>NUCLEOTIDE SEQUENCE</scope>
</reference>
<protein>
    <submittedName>
        <fullName evidence="1">Uncharacterized protein</fullName>
    </submittedName>
</protein>
<name>A0ABQ5FBQ4_9ASTR</name>
<dbReference type="Proteomes" id="UP001151760">
    <property type="component" value="Unassembled WGS sequence"/>
</dbReference>
<comment type="caution">
    <text evidence="1">The sequence shown here is derived from an EMBL/GenBank/DDBJ whole genome shotgun (WGS) entry which is preliminary data.</text>
</comment>
<dbReference type="EMBL" id="BQNB010017194">
    <property type="protein sequence ID" value="GJT60368.1"/>
    <property type="molecule type" value="Genomic_DNA"/>
</dbReference>
<evidence type="ECO:0000313" key="2">
    <source>
        <dbReference type="Proteomes" id="UP001151760"/>
    </source>
</evidence>
<reference evidence="1" key="2">
    <citation type="submission" date="2022-01" db="EMBL/GenBank/DDBJ databases">
        <authorList>
            <person name="Yamashiro T."/>
            <person name="Shiraishi A."/>
            <person name="Satake H."/>
            <person name="Nakayama K."/>
        </authorList>
    </citation>
    <scope>NUCLEOTIDE SEQUENCE</scope>
</reference>